<sequence length="415" mass="46562">MKSCSSTKIFLSNNNNRVGEFSSSKTRLFLFSNKKMNVDFSLSITPSLRFFIKSTDDCTSITQANVANAEALTESTYQSKTIRVKFLLQKECSFGDQFLLVGNDPTIGLWDPASAVALNWSDEHIWTVELDLPIGRSIHFKFILKNAREELFWQPGADRVLQTWETKNTIVVLEDWENAEIQKITEEPNKNLMVDHDTELIVGENIPEVESKASDNKGVTTVDKISCPRERQILNENMESFATENTAYLKDKSNTNPNKDTILPKNKTGKEQKPSAKPKEGSLVAENIFGGNGIVATDQKLGSTQDLGDHVLVPGLNKLPKESTEEDLSTKSESKSGFDAPSGADEADMPKPNEYQKHEKEEVDNELKEKDQLNVEHELLECQAALQEAVQNDFQWGRKTLLKLLTTLGFPQDQT</sequence>
<organism evidence="3 4">
    <name type="scientific">Aquilegia coerulea</name>
    <name type="common">Rocky mountain columbine</name>
    <dbReference type="NCBI Taxonomy" id="218851"/>
    <lineage>
        <taxon>Eukaryota</taxon>
        <taxon>Viridiplantae</taxon>
        <taxon>Streptophyta</taxon>
        <taxon>Embryophyta</taxon>
        <taxon>Tracheophyta</taxon>
        <taxon>Spermatophyta</taxon>
        <taxon>Magnoliopsida</taxon>
        <taxon>Ranunculales</taxon>
        <taxon>Ranunculaceae</taxon>
        <taxon>Thalictroideae</taxon>
        <taxon>Aquilegia</taxon>
    </lineage>
</organism>
<evidence type="ECO:0000313" key="4">
    <source>
        <dbReference type="Proteomes" id="UP000230069"/>
    </source>
</evidence>
<dbReference type="InterPro" id="IPR013784">
    <property type="entry name" value="Carb-bd-like_fold"/>
</dbReference>
<proteinExistence type="predicted"/>
<evidence type="ECO:0000256" key="1">
    <source>
        <dbReference type="SAM" id="MobiDB-lite"/>
    </source>
</evidence>
<feature type="domain" description="CBM20" evidence="2">
    <location>
        <begin position="76"/>
        <end position="178"/>
    </location>
</feature>
<reference evidence="3 4" key="1">
    <citation type="submission" date="2017-09" db="EMBL/GenBank/DDBJ databases">
        <title>WGS assembly of Aquilegia coerulea Goldsmith.</title>
        <authorList>
            <person name="Hodges S."/>
            <person name="Kramer E."/>
            <person name="Nordborg M."/>
            <person name="Tomkins J."/>
            <person name="Borevitz J."/>
            <person name="Derieg N."/>
            <person name="Yan J."/>
            <person name="Mihaltcheva S."/>
            <person name="Hayes R.D."/>
            <person name="Rokhsar D."/>
        </authorList>
    </citation>
    <scope>NUCLEOTIDE SEQUENCE [LARGE SCALE GENOMIC DNA]</scope>
    <source>
        <strain evidence="4">cv. Goldsmith</strain>
    </source>
</reference>
<dbReference type="PANTHER" id="PTHR15048:SF0">
    <property type="entry name" value="STARCH-BINDING DOMAIN-CONTAINING PROTEIN 1"/>
    <property type="match status" value="1"/>
</dbReference>
<dbReference type="SMART" id="SM01065">
    <property type="entry name" value="CBM_2"/>
    <property type="match status" value="1"/>
</dbReference>
<feature type="compositionally biased region" description="Basic and acidic residues" evidence="1">
    <location>
        <begin position="348"/>
        <end position="372"/>
    </location>
</feature>
<dbReference type="InterPro" id="IPR002044">
    <property type="entry name" value="CBM20"/>
</dbReference>
<gene>
    <name evidence="3" type="ORF">AQUCO_04500042v1</name>
</gene>
<dbReference type="STRING" id="218851.A0A2G5CLP8"/>
<name>A0A2G5CLP8_AQUCA</name>
<dbReference type="PANTHER" id="PTHR15048">
    <property type="entry name" value="STARCH-BINDING DOMAIN-CONTAINING PROTEIN 1"/>
    <property type="match status" value="1"/>
</dbReference>
<keyword evidence="4" id="KW-1185">Reference proteome</keyword>
<dbReference type="InterPro" id="IPR013783">
    <property type="entry name" value="Ig-like_fold"/>
</dbReference>
<feature type="region of interest" description="Disordered" evidence="1">
    <location>
        <begin position="306"/>
        <end position="372"/>
    </location>
</feature>
<feature type="compositionally biased region" description="Basic and acidic residues" evidence="1">
    <location>
        <begin position="319"/>
        <end position="336"/>
    </location>
</feature>
<dbReference type="CDD" id="cd05467">
    <property type="entry name" value="CBM20"/>
    <property type="match status" value="1"/>
</dbReference>
<dbReference type="SUPFAM" id="SSF49452">
    <property type="entry name" value="Starch-binding domain-like"/>
    <property type="match status" value="1"/>
</dbReference>
<dbReference type="PROSITE" id="PS51166">
    <property type="entry name" value="CBM20"/>
    <property type="match status" value="1"/>
</dbReference>
<dbReference type="FunCoup" id="A0A2G5CLP8">
    <property type="interactions" value="119"/>
</dbReference>
<feature type="region of interest" description="Disordered" evidence="1">
    <location>
        <begin position="248"/>
        <end position="283"/>
    </location>
</feature>
<dbReference type="Proteomes" id="UP000230069">
    <property type="component" value="Unassembled WGS sequence"/>
</dbReference>
<accession>A0A2G5CLP8</accession>
<dbReference type="InParanoid" id="A0A2G5CLP8"/>
<dbReference type="Pfam" id="PF00686">
    <property type="entry name" value="CBM_20"/>
    <property type="match status" value="1"/>
</dbReference>
<dbReference type="EMBL" id="KZ305062">
    <property type="protein sequence ID" value="PIA32168.1"/>
    <property type="molecule type" value="Genomic_DNA"/>
</dbReference>
<evidence type="ECO:0000313" key="3">
    <source>
        <dbReference type="EMBL" id="PIA32168.1"/>
    </source>
</evidence>
<dbReference type="GO" id="GO:2001070">
    <property type="term" value="F:starch binding"/>
    <property type="evidence" value="ECO:0007669"/>
    <property type="project" value="InterPro"/>
</dbReference>
<dbReference type="Gene3D" id="2.60.40.10">
    <property type="entry name" value="Immunoglobulins"/>
    <property type="match status" value="1"/>
</dbReference>
<protein>
    <recommendedName>
        <fullName evidence="2">CBM20 domain-containing protein</fullName>
    </recommendedName>
</protein>
<dbReference type="OrthoDB" id="550577at2759"/>
<feature type="compositionally biased region" description="Basic and acidic residues" evidence="1">
    <location>
        <begin position="268"/>
        <end position="280"/>
    </location>
</feature>
<dbReference type="AlphaFoldDB" id="A0A2G5CLP8"/>
<evidence type="ECO:0000259" key="2">
    <source>
        <dbReference type="PROSITE" id="PS51166"/>
    </source>
</evidence>
<dbReference type="GO" id="GO:0016020">
    <property type="term" value="C:membrane"/>
    <property type="evidence" value="ECO:0007669"/>
    <property type="project" value="TreeGrafter"/>
</dbReference>